<dbReference type="RefSeq" id="WP_250920340.1">
    <property type="nucleotide sequence ID" value="NZ_JAMQAW010000017.1"/>
</dbReference>
<feature type="region of interest" description="Disordered" evidence="1">
    <location>
        <begin position="1"/>
        <end position="66"/>
    </location>
</feature>
<proteinExistence type="predicted"/>
<accession>A0ABT0UN07</accession>
<organism evidence="2 3">
    <name type="scientific">Streptomyces albipurpureus</name>
    <dbReference type="NCBI Taxonomy" id="2897419"/>
    <lineage>
        <taxon>Bacteria</taxon>
        <taxon>Bacillati</taxon>
        <taxon>Actinomycetota</taxon>
        <taxon>Actinomycetes</taxon>
        <taxon>Kitasatosporales</taxon>
        <taxon>Streptomycetaceae</taxon>
        <taxon>Streptomyces</taxon>
    </lineage>
</organism>
<dbReference type="InterPro" id="IPR025335">
    <property type="entry name" value="DUF4241"/>
</dbReference>
<dbReference type="Pfam" id="PF14025">
    <property type="entry name" value="DUF4241"/>
    <property type="match status" value="1"/>
</dbReference>
<protein>
    <submittedName>
        <fullName evidence="2">DUF4241 domain-containing protein</fullName>
    </submittedName>
</protein>
<comment type="caution">
    <text evidence="2">The sequence shown here is derived from an EMBL/GenBank/DDBJ whole genome shotgun (WGS) entry which is preliminary data.</text>
</comment>
<name>A0ABT0UN07_9ACTN</name>
<evidence type="ECO:0000313" key="2">
    <source>
        <dbReference type="EMBL" id="MCM2389997.1"/>
    </source>
</evidence>
<gene>
    <name evidence="2" type="ORF">NBG84_17150</name>
</gene>
<evidence type="ECO:0000313" key="3">
    <source>
        <dbReference type="Proteomes" id="UP001431429"/>
    </source>
</evidence>
<reference evidence="2" key="1">
    <citation type="submission" date="2022-06" db="EMBL/GenBank/DDBJ databases">
        <title>Genome public.</title>
        <authorList>
            <person name="Sun Q."/>
        </authorList>
    </citation>
    <scope>NUCLEOTIDE SEQUENCE</scope>
    <source>
        <strain evidence="2">CWNU-1</strain>
    </source>
</reference>
<sequence length="269" mass="29379">MAAAERTTWTRWHPFTAERQGLSGPLVFQDREAPDADEEGDQMAEPTQEWLPPRSTPPDHLDALFRPGTRLSTSYEPMTVLEVREVGTVRVPSVRLVVDCPATGSGRELTVRIPPGSYAVESAWVGYEYDFMGEHVETEDSTAVRLRVRDEPVTRWEMGLAAGEDTRILRDGHAYGFATDVAGGGFADGVAWPALCEPFREEQRGRGLHGVERLSDGFARTTVEASAADLVSFATSGDGGYPVWLGRGRSGELAAVVVEIGYLPDVEVL</sequence>
<dbReference type="EMBL" id="JAMQAW010000017">
    <property type="protein sequence ID" value="MCM2389997.1"/>
    <property type="molecule type" value="Genomic_DNA"/>
</dbReference>
<keyword evidence="3" id="KW-1185">Reference proteome</keyword>
<dbReference type="Proteomes" id="UP001431429">
    <property type="component" value="Unassembled WGS sequence"/>
</dbReference>
<evidence type="ECO:0000256" key="1">
    <source>
        <dbReference type="SAM" id="MobiDB-lite"/>
    </source>
</evidence>